<feature type="domain" description="DAHP synthetase I/KDSA" evidence="9">
    <location>
        <begin position="51"/>
        <end position="347"/>
    </location>
</feature>
<evidence type="ECO:0000256" key="8">
    <source>
        <dbReference type="PIRNR" id="PIRNR001361"/>
    </source>
</evidence>
<dbReference type="NCBIfam" id="NF009395">
    <property type="entry name" value="PRK12755.1"/>
    <property type="match status" value="1"/>
</dbReference>
<dbReference type="InterPro" id="IPR006219">
    <property type="entry name" value="DAHP_synth_1"/>
</dbReference>
<keyword evidence="6 8" id="KW-0057">Aromatic amino acid biosynthesis</keyword>
<dbReference type="GO" id="GO:0003849">
    <property type="term" value="F:3-deoxy-7-phosphoheptulonate synthase activity"/>
    <property type="evidence" value="ECO:0007669"/>
    <property type="project" value="UniProtKB-EC"/>
</dbReference>
<proteinExistence type="inferred from homology"/>
<dbReference type="EMBL" id="KB706280">
    <property type="protein sequence ID" value="EMR68225.1"/>
    <property type="molecule type" value="Genomic_DNA"/>
</dbReference>
<dbReference type="Proteomes" id="UP000012174">
    <property type="component" value="Unassembled WGS sequence"/>
</dbReference>
<dbReference type="AlphaFoldDB" id="M7TNE8"/>
<dbReference type="FunFam" id="3.20.20.70:FF:000005">
    <property type="entry name" value="Phospho-2-dehydro-3-deoxyheptonate aldolase"/>
    <property type="match status" value="1"/>
</dbReference>
<gene>
    <name evidence="10" type="ORF">UCREL1_4761</name>
</gene>
<dbReference type="PANTHER" id="PTHR21225">
    <property type="entry name" value="PHOSPHO-2-DEHYDRO-3-DEOXYHEPTONATE ALDOLASE DAHP SYNTHETASE"/>
    <property type="match status" value="1"/>
</dbReference>
<dbReference type="GO" id="GO:0008652">
    <property type="term" value="P:amino acid biosynthetic process"/>
    <property type="evidence" value="ECO:0007669"/>
    <property type="project" value="UniProtKB-KW"/>
</dbReference>
<sequence>MPGVNMEPLKSDDMRVLGYDPLIPPNLLISEVPMSEQSLETVVKGRRESVAIVMGRNDRLLVIVGPCSIHDPATATEYARRLKELSDKLSDDLCIIMRAYLEKPRTTVGWKGLINDPDIDNSFRINKGLRISRKMFGDLTNTGIPIATEMLDTISPQFLADYISVGAIGARTTESQLHRELASGLSFPIGFKNGTDGNLGVAIDAIGAAASRHHFMGVTKQGLAAITRTSGNEHGFIILRGGTKGTNYDKDSIQAAKETLIKKGQKLAIMIDCSHGNSNKDHRNQPKVAKVIADQLKEGEKAIVGVMIESNINEGNQKVPSEGPTGLKKGISITDACIDWDTTVDVLEDLAAAVRARREKNYANGNGVAEPKTTLIEED</sequence>
<keyword evidence="11" id="KW-1185">Reference proteome</keyword>
<dbReference type="InterPro" id="IPR013785">
    <property type="entry name" value="Aldolase_TIM"/>
</dbReference>
<dbReference type="PIRSF" id="PIRSF001361">
    <property type="entry name" value="DAHP_synthase"/>
    <property type="match status" value="1"/>
</dbReference>
<reference evidence="11" key="1">
    <citation type="journal article" date="2013" name="Genome Announc.">
        <title>Draft genome sequence of the grapevine dieback fungus Eutypa lata UCR-EL1.</title>
        <authorList>
            <person name="Blanco-Ulate B."/>
            <person name="Rolshausen P.E."/>
            <person name="Cantu D."/>
        </authorList>
    </citation>
    <scope>NUCLEOTIDE SEQUENCE [LARGE SCALE GENOMIC DNA]</scope>
    <source>
        <strain evidence="11">UCR-EL1</strain>
    </source>
</reference>
<evidence type="ECO:0000256" key="5">
    <source>
        <dbReference type="ARBA" id="ARBA00022679"/>
    </source>
</evidence>
<dbReference type="PANTHER" id="PTHR21225:SF12">
    <property type="entry name" value="PHOSPHO-2-DEHYDRO-3-DEOXYHEPTONATE ALDOLASE, TYROSINE-INHIBITED"/>
    <property type="match status" value="1"/>
</dbReference>
<dbReference type="InterPro" id="IPR006218">
    <property type="entry name" value="DAHP1/KDSA"/>
</dbReference>
<dbReference type="NCBIfam" id="TIGR00034">
    <property type="entry name" value="aroFGH"/>
    <property type="match status" value="1"/>
</dbReference>
<dbReference type="Gene3D" id="3.20.20.70">
    <property type="entry name" value="Aldolase class I"/>
    <property type="match status" value="1"/>
</dbReference>
<dbReference type="eggNOG" id="ENOG502QPSU">
    <property type="taxonomic scope" value="Eukaryota"/>
</dbReference>
<comment type="similarity">
    <text evidence="3 8">Belongs to the class-I DAHP synthase family.</text>
</comment>
<dbReference type="KEGG" id="ela:UCREL1_4761"/>
<protein>
    <recommendedName>
        <fullName evidence="8">Phospho-2-dehydro-3-deoxyheptonate aldolase</fullName>
        <ecNumber evidence="8">2.5.1.54</ecNumber>
    </recommendedName>
</protein>
<evidence type="ECO:0000256" key="1">
    <source>
        <dbReference type="ARBA" id="ARBA00003726"/>
    </source>
</evidence>
<evidence type="ECO:0000259" key="9">
    <source>
        <dbReference type="Pfam" id="PF00793"/>
    </source>
</evidence>
<dbReference type="STRING" id="1287681.M7TNE8"/>
<evidence type="ECO:0000313" key="10">
    <source>
        <dbReference type="EMBL" id="EMR68225.1"/>
    </source>
</evidence>
<comment type="pathway">
    <text evidence="2">Metabolic intermediate biosynthesis; chorismate biosynthesis; chorismate from D-erythrose 4-phosphate and phosphoenolpyruvate: step 1/7.</text>
</comment>
<keyword evidence="5 8" id="KW-0808">Transferase</keyword>
<dbReference type="HOGENOM" id="CLU_030903_0_1_1"/>
<comment type="catalytic activity">
    <reaction evidence="7 8">
        <text>D-erythrose 4-phosphate + phosphoenolpyruvate + H2O = 7-phospho-2-dehydro-3-deoxy-D-arabino-heptonate + phosphate</text>
        <dbReference type="Rhea" id="RHEA:14717"/>
        <dbReference type="ChEBI" id="CHEBI:15377"/>
        <dbReference type="ChEBI" id="CHEBI:16897"/>
        <dbReference type="ChEBI" id="CHEBI:43474"/>
        <dbReference type="ChEBI" id="CHEBI:58394"/>
        <dbReference type="ChEBI" id="CHEBI:58702"/>
        <dbReference type="EC" id="2.5.1.54"/>
    </reaction>
</comment>
<name>M7TNE8_EUTLA</name>
<dbReference type="GO" id="GO:0009073">
    <property type="term" value="P:aromatic amino acid family biosynthetic process"/>
    <property type="evidence" value="ECO:0007669"/>
    <property type="project" value="UniProtKB-KW"/>
</dbReference>
<dbReference type="Pfam" id="PF00793">
    <property type="entry name" value="DAHP_synth_1"/>
    <property type="match status" value="1"/>
</dbReference>
<organism evidence="10 11">
    <name type="scientific">Eutypa lata (strain UCR-EL1)</name>
    <name type="common">Grapevine dieback disease fungus</name>
    <name type="synonym">Eutypa armeniacae</name>
    <dbReference type="NCBI Taxonomy" id="1287681"/>
    <lineage>
        <taxon>Eukaryota</taxon>
        <taxon>Fungi</taxon>
        <taxon>Dikarya</taxon>
        <taxon>Ascomycota</taxon>
        <taxon>Pezizomycotina</taxon>
        <taxon>Sordariomycetes</taxon>
        <taxon>Xylariomycetidae</taxon>
        <taxon>Xylariales</taxon>
        <taxon>Diatrypaceae</taxon>
        <taxon>Eutypa</taxon>
    </lineage>
</organism>
<evidence type="ECO:0000256" key="2">
    <source>
        <dbReference type="ARBA" id="ARBA00004688"/>
    </source>
</evidence>
<dbReference type="OMA" id="QPLVMEN"/>
<accession>M7TNE8</accession>
<evidence type="ECO:0000256" key="3">
    <source>
        <dbReference type="ARBA" id="ARBA00007985"/>
    </source>
</evidence>
<keyword evidence="4 8" id="KW-0028">Amino-acid biosynthesis</keyword>
<dbReference type="OrthoDB" id="4699125at2759"/>
<evidence type="ECO:0000256" key="7">
    <source>
        <dbReference type="ARBA" id="ARBA00047508"/>
    </source>
</evidence>
<comment type="function">
    <text evidence="1">Stereospecific condensation of phosphoenolpyruvate (PEP) and D-erythrose-4-phosphate (E4P) giving rise to 3-deoxy-D-arabino-heptulosonate-7-phosphate (DAHP).</text>
</comment>
<evidence type="ECO:0000313" key="11">
    <source>
        <dbReference type="Proteomes" id="UP000012174"/>
    </source>
</evidence>
<evidence type="ECO:0000256" key="6">
    <source>
        <dbReference type="ARBA" id="ARBA00023141"/>
    </source>
</evidence>
<evidence type="ECO:0000256" key="4">
    <source>
        <dbReference type="ARBA" id="ARBA00022605"/>
    </source>
</evidence>
<dbReference type="SUPFAM" id="SSF51569">
    <property type="entry name" value="Aldolase"/>
    <property type="match status" value="1"/>
</dbReference>
<dbReference type="EC" id="2.5.1.54" evidence="8"/>
<dbReference type="GO" id="GO:0005737">
    <property type="term" value="C:cytoplasm"/>
    <property type="evidence" value="ECO:0007669"/>
    <property type="project" value="TreeGrafter"/>
</dbReference>